<name>A0A167DIP4_9ASCO</name>
<dbReference type="GO" id="GO:0005509">
    <property type="term" value="F:calcium ion binding"/>
    <property type="evidence" value="ECO:0007669"/>
    <property type="project" value="InterPro"/>
</dbReference>
<evidence type="ECO:0000256" key="3">
    <source>
        <dbReference type="ARBA" id="ARBA00022837"/>
    </source>
</evidence>
<feature type="region of interest" description="Disordered" evidence="9">
    <location>
        <begin position="60"/>
        <end position="93"/>
    </location>
</feature>
<dbReference type="EMBL" id="CP014501">
    <property type="protein sequence ID" value="ANB12959.1"/>
    <property type="molecule type" value="Genomic_DNA"/>
</dbReference>
<dbReference type="InterPro" id="IPR037755">
    <property type="entry name" value="Plc1_PH"/>
</dbReference>
<feature type="region of interest" description="Disordered" evidence="9">
    <location>
        <begin position="106"/>
        <end position="127"/>
    </location>
</feature>
<evidence type="ECO:0000256" key="6">
    <source>
        <dbReference type="ARBA" id="ARBA00023224"/>
    </source>
</evidence>
<dbReference type="InterPro" id="IPR000909">
    <property type="entry name" value="PLipase_C_PInositol-sp_X_dom"/>
</dbReference>
<comment type="function">
    <text evidence="7">The production of the second messenger molecules diacylglycerol (DAG) and inositol 1,4,5-trisphosphate (IP3) is mediated by activated phosphatidylinositol-specific phospholipase C enzymes.</text>
</comment>
<dbReference type="SMART" id="SM00239">
    <property type="entry name" value="C2"/>
    <property type="match status" value="1"/>
</dbReference>
<feature type="region of interest" description="Disordered" evidence="9">
    <location>
        <begin position="1"/>
        <end position="25"/>
    </location>
</feature>
<evidence type="ECO:0000259" key="10">
    <source>
        <dbReference type="PROSITE" id="PS50004"/>
    </source>
</evidence>
<evidence type="ECO:0000313" key="14">
    <source>
        <dbReference type="Proteomes" id="UP000189580"/>
    </source>
</evidence>
<dbReference type="InterPro" id="IPR001192">
    <property type="entry name" value="PI-PLC_fam"/>
</dbReference>
<feature type="domain" description="PI-PLC Y-box" evidence="11">
    <location>
        <begin position="735"/>
        <end position="849"/>
    </location>
</feature>
<dbReference type="Gene3D" id="1.10.238.10">
    <property type="entry name" value="EF-hand"/>
    <property type="match status" value="2"/>
</dbReference>
<evidence type="ECO:0000256" key="4">
    <source>
        <dbReference type="ARBA" id="ARBA00022963"/>
    </source>
</evidence>
<evidence type="ECO:0000256" key="5">
    <source>
        <dbReference type="ARBA" id="ARBA00023098"/>
    </source>
</evidence>
<dbReference type="PROSITE" id="PS00018">
    <property type="entry name" value="EF_HAND_1"/>
    <property type="match status" value="1"/>
</dbReference>
<dbReference type="GO" id="GO:0016042">
    <property type="term" value="P:lipid catabolic process"/>
    <property type="evidence" value="ECO:0007669"/>
    <property type="project" value="UniProtKB-KW"/>
</dbReference>
<dbReference type="CDD" id="cd13360">
    <property type="entry name" value="PH_PLC_fungal"/>
    <property type="match status" value="1"/>
</dbReference>
<dbReference type="PROSITE" id="PS50004">
    <property type="entry name" value="C2"/>
    <property type="match status" value="1"/>
</dbReference>
<sequence length="1055" mass="117606">MDSPTSDSKAPNRPRGSPRHHVDDSLSIFQRVSNKVLSRFSGFSPPDPFLLLNHSSAHSSSSLPEVITGTEITSTRSNSSMKSTNGTKRDRSFSSSALSLASFRGHHSDDEFNLPPPGPVTIRRNSGLSRSSAESLISGNSVLASTPKSLSSTLDSLSIDESIATAFVVSGDIEAEQITASQTADVNMNEKNSDLPASNSPLSNNIVNSSVPSTDLSLPPPAGPGSVHIPELLQRGVSFLRITHRKRVQKIFVLDPESGVVSWDSKASSRFYVDRIFEVHVGHNARNYREELKVSVEHEPRWASIIYSKADSKKLKALHIVATSQKEFDIFIDILSQLVKYRREIMSGLAMPGEQFVHVHWNKFVTKEDDGEERLSFENVERLARRLHINCSKKYLESKFRQADIDESGFLDFKEFQNFVKLLKWRGDIAHIFNDIADNPNGLTLQGLEAFFRDVQKDTVTDSRTIEKIFKKHSMKGMKKQSGQDDVSSSDQPQVLTVEQFSDILVSSSYFPPLATPTEDLTRPLNEYLISSSHNTYLLARQVAGPSSVEAYIRALQNGCRCVEIDCWDGDHGPIVCHGHRLTTSIDFTDVVETIRKYGFISSPYPLILSLEIHCTVENQLKIVDALTNVLGSQLVTEPIDDRLELPCPADLKHRVLVKVKSTNSSFTANSKNGPHPPERADSSWSTTTTESSMSGISDDPSSTAVDATNGRSPSKGTSRRRKSTSNQTKVCSQLADLGVYLSGIKFRNFSLPISKTTNHCFSLSERSVNSMIKDPVKRAQLIKHNRKYLLRTYPSGYRMTSTNFDPIPYWKMGIQLVALNWQTNDIGLQLNHALFSNSGGYILKPTHMLLGFSRAEPLTNTNSVVSRSSKIQSKLLPFVKSSRSDSNLGSLITNLPLDMLVRVKITVISAQQLPRSKELKADETIDPYVTVEFYGNERMITSPSSSTAPSKRKLSISSTSSSDSFTGMFNKWRTPVVSDNGFNPTWNTTQQVEVDKKDFDFVFIRFTVHSGDTMFAVYTARLCNINQGYRHLQLQDLQGEEYIFSTLFIKTEIF</sequence>
<evidence type="ECO:0000259" key="12">
    <source>
        <dbReference type="PROSITE" id="PS50222"/>
    </source>
</evidence>
<comment type="catalytic activity">
    <reaction evidence="1 8">
        <text>a 1,2-diacyl-sn-glycero-3-phospho-(1D-myo-inositol-4,5-bisphosphate) + H2O = 1D-myo-inositol 1,4,5-trisphosphate + a 1,2-diacyl-sn-glycerol + H(+)</text>
        <dbReference type="Rhea" id="RHEA:33179"/>
        <dbReference type="ChEBI" id="CHEBI:15377"/>
        <dbReference type="ChEBI" id="CHEBI:15378"/>
        <dbReference type="ChEBI" id="CHEBI:17815"/>
        <dbReference type="ChEBI" id="CHEBI:58456"/>
        <dbReference type="ChEBI" id="CHEBI:203600"/>
        <dbReference type="EC" id="3.1.4.11"/>
    </reaction>
</comment>
<keyword evidence="6" id="KW-0807">Transducer</keyword>
<keyword evidence="3" id="KW-0106">Calcium</keyword>
<dbReference type="Proteomes" id="UP000189580">
    <property type="component" value="Chromosome a"/>
</dbReference>
<evidence type="ECO:0000256" key="2">
    <source>
        <dbReference type="ARBA" id="ARBA00022801"/>
    </source>
</evidence>
<evidence type="ECO:0000259" key="11">
    <source>
        <dbReference type="PROSITE" id="PS50008"/>
    </source>
</evidence>
<dbReference type="PANTHER" id="PTHR10336">
    <property type="entry name" value="PHOSPHOINOSITIDE-SPECIFIC PHOSPHOLIPASE C FAMILY PROTEIN"/>
    <property type="match status" value="1"/>
</dbReference>
<dbReference type="Pfam" id="PF00168">
    <property type="entry name" value="C2"/>
    <property type="match status" value="2"/>
</dbReference>
<dbReference type="EC" id="3.1.4.11" evidence="8"/>
<reference evidence="13 14" key="1">
    <citation type="submission" date="2016-02" db="EMBL/GenBank/DDBJ databases">
        <title>Complete genome sequence and transcriptome regulation of the pentose utilising yeast Sugiyamaella lignohabitans.</title>
        <authorList>
            <person name="Bellasio M."/>
            <person name="Peymann A."/>
            <person name="Valli M."/>
            <person name="Sipitzky M."/>
            <person name="Graf A."/>
            <person name="Sauer M."/>
            <person name="Marx H."/>
            <person name="Mattanovich D."/>
        </authorList>
    </citation>
    <scope>NUCLEOTIDE SEQUENCE [LARGE SCALE GENOMIC DNA]</scope>
    <source>
        <strain evidence="13 14">CBS 10342</strain>
    </source>
</reference>
<evidence type="ECO:0000256" key="1">
    <source>
        <dbReference type="ARBA" id="ARBA00001195"/>
    </source>
</evidence>
<dbReference type="Pfam" id="PF00388">
    <property type="entry name" value="PI-PLC-X"/>
    <property type="match status" value="1"/>
</dbReference>
<protein>
    <recommendedName>
        <fullName evidence="8">Phosphoinositide phospholipase C</fullName>
        <ecNumber evidence="8">3.1.4.11</ecNumber>
    </recommendedName>
</protein>
<feature type="compositionally biased region" description="Low complexity" evidence="9">
    <location>
        <begin position="956"/>
        <end position="965"/>
    </location>
</feature>
<dbReference type="FunFam" id="3.20.20.190:FF:000039">
    <property type="entry name" value="Phosphoinositide phospholipase C"/>
    <property type="match status" value="1"/>
</dbReference>
<keyword evidence="14" id="KW-1185">Reference proteome</keyword>
<dbReference type="InterPro" id="IPR017946">
    <property type="entry name" value="PLC-like_Pdiesterase_TIM-brl"/>
</dbReference>
<dbReference type="KEGG" id="slb:AWJ20_1237"/>
<dbReference type="CDD" id="cd16207">
    <property type="entry name" value="EFh_ScPlc1p_like"/>
    <property type="match status" value="1"/>
</dbReference>
<feature type="compositionally biased region" description="Polar residues" evidence="9">
    <location>
        <begin position="70"/>
        <end position="86"/>
    </location>
</feature>
<dbReference type="InterPro" id="IPR000008">
    <property type="entry name" value="C2_dom"/>
</dbReference>
<dbReference type="InterPro" id="IPR035892">
    <property type="entry name" value="C2_domain_sf"/>
</dbReference>
<dbReference type="SUPFAM" id="SSF47473">
    <property type="entry name" value="EF-hand"/>
    <property type="match status" value="1"/>
</dbReference>
<feature type="domain" description="EF-hand" evidence="12">
    <location>
        <begin position="391"/>
        <end position="426"/>
    </location>
</feature>
<feature type="region of interest" description="Disordered" evidence="9">
    <location>
        <begin position="666"/>
        <end position="729"/>
    </location>
</feature>
<feature type="region of interest" description="Disordered" evidence="9">
    <location>
        <begin position="181"/>
        <end position="203"/>
    </location>
</feature>
<feature type="domain" description="C2" evidence="10">
    <location>
        <begin position="888"/>
        <end position="1043"/>
    </location>
</feature>
<dbReference type="CDD" id="cd00275">
    <property type="entry name" value="C2_PLC_like"/>
    <property type="match status" value="1"/>
</dbReference>
<dbReference type="PROSITE" id="PS50008">
    <property type="entry name" value="PIPLC_Y_DOMAIN"/>
    <property type="match status" value="1"/>
</dbReference>
<gene>
    <name evidence="13" type="primary">PLC1</name>
    <name evidence="13" type="ORF">AWJ20_1237</name>
</gene>
<evidence type="ECO:0000313" key="13">
    <source>
        <dbReference type="EMBL" id="ANB12959.1"/>
    </source>
</evidence>
<dbReference type="SMART" id="SM00148">
    <property type="entry name" value="PLCXc"/>
    <property type="match status" value="1"/>
</dbReference>
<accession>A0A167DIP4</accession>
<dbReference type="InterPro" id="IPR002048">
    <property type="entry name" value="EF_hand_dom"/>
</dbReference>
<dbReference type="PANTHER" id="PTHR10336:SF36">
    <property type="entry name" value="1-PHOSPHATIDYLINOSITOL 4,5-BISPHOSPHATE PHOSPHODIESTERASE BETA-4"/>
    <property type="match status" value="1"/>
</dbReference>
<dbReference type="AlphaFoldDB" id="A0A167DIP4"/>
<dbReference type="GeneID" id="30033017"/>
<evidence type="ECO:0000256" key="7">
    <source>
        <dbReference type="ARBA" id="ARBA00059664"/>
    </source>
</evidence>
<dbReference type="PROSITE" id="PS50007">
    <property type="entry name" value="PIPLC_X_DOMAIN"/>
    <property type="match status" value="1"/>
</dbReference>
<organism evidence="13 14">
    <name type="scientific">Sugiyamaella lignohabitans</name>
    <dbReference type="NCBI Taxonomy" id="796027"/>
    <lineage>
        <taxon>Eukaryota</taxon>
        <taxon>Fungi</taxon>
        <taxon>Dikarya</taxon>
        <taxon>Ascomycota</taxon>
        <taxon>Saccharomycotina</taxon>
        <taxon>Dipodascomycetes</taxon>
        <taxon>Dipodascales</taxon>
        <taxon>Trichomonascaceae</taxon>
        <taxon>Sugiyamaella</taxon>
    </lineage>
</organism>
<dbReference type="Gene3D" id="2.60.40.150">
    <property type="entry name" value="C2 domain"/>
    <property type="match status" value="1"/>
</dbReference>
<dbReference type="OrthoDB" id="269822at2759"/>
<dbReference type="InterPro" id="IPR011992">
    <property type="entry name" value="EF-hand-dom_pair"/>
</dbReference>
<dbReference type="PRINTS" id="PR00390">
    <property type="entry name" value="PHPHLIPASEC"/>
</dbReference>
<dbReference type="GO" id="GO:0051209">
    <property type="term" value="P:release of sequestered calcium ion into cytosol"/>
    <property type="evidence" value="ECO:0007669"/>
    <property type="project" value="TreeGrafter"/>
</dbReference>
<dbReference type="GO" id="GO:0048015">
    <property type="term" value="P:phosphatidylinositol-mediated signaling"/>
    <property type="evidence" value="ECO:0007669"/>
    <property type="project" value="TreeGrafter"/>
</dbReference>
<dbReference type="SUPFAM" id="SSF51695">
    <property type="entry name" value="PLC-like phosphodiesterases"/>
    <property type="match status" value="1"/>
</dbReference>
<dbReference type="Gene3D" id="3.20.20.190">
    <property type="entry name" value="Phosphatidylinositol (PI) phosphodiesterase"/>
    <property type="match status" value="1"/>
</dbReference>
<keyword evidence="4 8" id="KW-0442">Lipid degradation</keyword>
<dbReference type="Gene3D" id="2.30.29.30">
    <property type="entry name" value="Pleckstrin-homology domain (PH domain)/Phosphotyrosine-binding domain (PTB)"/>
    <property type="match status" value="1"/>
</dbReference>
<dbReference type="Pfam" id="PF00387">
    <property type="entry name" value="PI-PLC-Y"/>
    <property type="match status" value="1"/>
</dbReference>
<dbReference type="PROSITE" id="PS50222">
    <property type="entry name" value="EF_HAND_2"/>
    <property type="match status" value="1"/>
</dbReference>
<dbReference type="GO" id="GO:0004435">
    <property type="term" value="F:phosphatidylinositol-4,5-bisphosphate phospholipase C activity"/>
    <property type="evidence" value="ECO:0007669"/>
    <property type="project" value="UniProtKB-EC"/>
</dbReference>
<feature type="region of interest" description="Disordered" evidence="9">
    <location>
        <begin position="942"/>
        <end position="965"/>
    </location>
</feature>
<dbReference type="InterPro" id="IPR011993">
    <property type="entry name" value="PH-like_dom_sf"/>
</dbReference>
<dbReference type="SUPFAM" id="SSF49562">
    <property type="entry name" value="C2 domain (Calcium/lipid-binding domain, CaLB)"/>
    <property type="match status" value="1"/>
</dbReference>
<keyword evidence="2 8" id="KW-0378">Hydrolase</keyword>
<evidence type="ECO:0000256" key="9">
    <source>
        <dbReference type="SAM" id="MobiDB-lite"/>
    </source>
</evidence>
<dbReference type="InterPro" id="IPR001711">
    <property type="entry name" value="PLipase_C_Pinositol-sp_Y"/>
</dbReference>
<dbReference type="SMART" id="SM00149">
    <property type="entry name" value="PLCYc"/>
    <property type="match status" value="1"/>
</dbReference>
<evidence type="ECO:0000256" key="8">
    <source>
        <dbReference type="RuleBase" id="RU361133"/>
    </source>
</evidence>
<keyword evidence="5 8" id="KW-0443">Lipid metabolism</keyword>
<feature type="compositionally biased region" description="Low complexity" evidence="9">
    <location>
        <begin position="683"/>
        <end position="703"/>
    </location>
</feature>
<dbReference type="SUPFAM" id="SSF50729">
    <property type="entry name" value="PH domain-like"/>
    <property type="match status" value="1"/>
</dbReference>
<dbReference type="RefSeq" id="XP_018735436.1">
    <property type="nucleotide sequence ID" value="XM_018878098.1"/>
</dbReference>
<proteinExistence type="predicted"/>
<dbReference type="CDD" id="cd08598">
    <property type="entry name" value="PI-PLC1c_yeast"/>
    <property type="match status" value="1"/>
</dbReference>
<dbReference type="InterPro" id="IPR018247">
    <property type="entry name" value="EF_Hand_1_Ca_BS"/>
</dbReference>